<evidence type="ECO:0000259" key="10">
    <source>
        <dbReference type="PROSITE" id="PS50075"/>
    </source>
</evidence>
<dbReference type="GO" id="GO:0044550">
    <property type="term" value="P:secondary metabolite biosynthetic process"/>
    <property type="evidence" value="ECO:0007669"/>
    <property type="project" value="TreeGrafter"/>
</dbReference>
<comment type="cofactor">
    <cofactor evidence="1">
        <name>pantetheine 4'-phosphate</name>
        <dbReference type="ChEBI" id="CHEBI:47942"/>
    </cofactor>
</comment>
<dbReference type="InterPro" id="IPR042099">
    <property type="entry name" value="ANL_N_sf"/>
</dbReference>
<reference evidence="12" key="1">
    <citation type="submission" date="2016-10" db="EMBL/GenBank/DDBJ databases">
        <authorList>
            <person name="Varghese N."/>
            <person name="Submissions S."/>
        </authorList>
    </citation>
    <scope>NUCLEOTIDE SEQUENCE [LARGE SCALE GENOMIC DNA]</scope>
    <source>
        <strain evidence="12">CGMCC 4.3506</strain>
    </source>
</reference>
<keyword evidence="7" id="KW-0436">Ligase</keyword>
<feature type="domain" description="Carrier" evidence="10">
    <location>
        <begin position="2647"/>
        <end position="2722"/>
    </location>
</feature>
<dbReference type="SUPFAM" id="SSF47336">
    <property type="entry name" value="ACP-like"/>
    <property type="match status" value="4"/>
</dbReference>
<feature type="domain" description="Carrier" evidence="10">
    <location>
        <begin position="1066"/>
        <end position="1141"/>
    </location>
</feature>
<dbReference type="Gene3D" id="1.10.1200.10">
    <property type="entry name" value="ACP-like"/>
    <property type="match status" value="3"/>
</dbReference>
<evidence type="ECO:0000313" key="12">
    <source>
        <dbReference type="Proteomes" id="UP000199623"/>
    </source>
</evidence>
<evidence type="ECO:0000256" key="5">
    <source>
        <dbReference type="ARBA" id="ARBA00022450"/>
    </source>
</evidence>
<dbReference type="Gene3D" id="3.30.559.30">
    <property type="entry name" value="Nonribosomal peptide synthetase, condensation domain"/>
    <property type="match status" value="3"/>
</dbReference>
<dbReference type="InterPro" id="IPR023213">
    <property type="entry name" value="CAT-like_dom_sf"/>
</dbReference>
<dbReference type="InterPro" id="IPR009081">
    <property type="entry name" value="PP-bd_ACP"/>
</dbReference>
<evidence type="ECO:0000256" key="8">
    <source>
        <dbReference type="ARBA" id="ARBA00033440"/>
    </source>
</evidence>
<dbReference type="FunFam" id="3.30.559.30:FF:000006">
    <property type="entry name" value="Yersiniabactin polyketide/non-ribosomal peptide synthetase"/>
    <property type="match status" value="3"/>
</dbReference>
<dbReference type="OrthoDB" id="2472181at2"/>
<dbReference type="PANTHER" id="PTHR45527:SF10">
    <property type="entry name" value="PYOCHELIN SYNTHASE PCHF"/>
    <property type="match status" value="1"/>
</dbReference>
<dbReference type="GO" id="GO:0043041">
    <property type="term" value="P:amino acid activation for nonribosomal peptide biosynthetic process"/>
    <property type="evidence" value="ECO:0007669"/>
    <property type="project" value="TreeGrafter"/>
</dbReference>
<dbReference type="Gene3D" id="3.40.50.12780">
    <property type="entry name" value="N-terminal domain of ligase-like"/>
    <property type="match status" value="2"/>
</dbReference>
<dbReference type="FunFam" id="3.30.559.10:FF:000023">
    <property type="entry name" value="Non-ribosomal peptide synthetase"/>
    <property type="match status" value="3"/>
</dbReference>
<dbReference type="PROSITE" id="PS00012">
    <property type="entry name" value="PHOSPHOPANTETHEINE"/>
    <property type="match status" value="1"/>
</dbReference>
<dbReference type="Gene3D" id="3.40.50.1820">
    <property type="entry name" value="alpha/beta hydrolase"/>
    <property type="match status" value="1"/>
</dbReference>
<evidence type="ECO:0000256" key="7">
    <source>
        <dbReference type="ARBA" id="ARBA00022598"/>
    </source>
</evidence>
<dbReference type="RefSeq" id="WP_090045274.1">
    <property type="nucleotide sequence ID" value="NZ_FNCC01000001.1"/>
</dbReference>
<dbReference type="Proteomes" id="UP000199623">
    <property type="component" value="Unassembled WGS sequence"/>
</dbReference>
<dbReference type="InterPro" id="IPR025110">
    <property type="entry name" value="AMP-bd_C"/>
</dbReference>
<dbReference type="Pfam" id="PF00501">
    <property type="entry name" value="AMP-binding"/>
    <property type="match status" value="2"/>
</dbReference>
<dbReference type="GO" id="GO:0000036">
    <property type="term" value="F:acyl carrier activity"/>
    <property type="evidence" value="ECO:0007669"/>
    <property type="project" value="TreeGrafter"/>
</dbReference>
<dbReference type="InterPro" id="IPR010071">
    <property type="entry name" value="AA_adenyl_dom"/>
</dbReference>
<dbReference type="PROSITE" id="PS50075">
    <property type="entry name" value="CARRIER"/>
    <property type="match status" value="3"/>
</dbReference>
<dbReference type="InterPro" id="IPR000873">
    <property type="entry name" value="AMP-dep_synth/lig_dom"/>
</dbReference>
<dbReference type="Pfam" id="PF00550">
    <property type="entry name" value="PP-binding"/>
    <property type="match status" value="4"/>
</dbReference>
<dbReference type="InterPro" id="IPR020806">
    <property type="entry name" value="PKS_PP-bd"/>
</dbReference>
<dbReference type="InterPro" id="IPR036736">
    <property type="entry name" value="ACP-like_sf"/>
</dbReference>
<organism evidence="11 12">
    <name type="scientific">Lentzea fradiae</name>
    <dbReference type="NCBI Taxonomy" id="200378"/>
    <lineage>
        <taxon>Bacteria</taxon>
        <taxon>Bacillati</taxon>
        <taxon>Actinomycetota</taxon>
        <taxon>Actinomycetes</taxon>
        <taxon>Pseudonocardiales</taxon>
        <taxon>Pseudonocardiaceae</taxon>
        <taxon>Lentzea</taxon>
    </lineage>
</organism>
<comment type="similarity">
    <text evidence="3">Belongs to the ATP-dependent AMP-binding enzyme family. MbtB subfamily.</text>
</comment>
<dbReference type="EMBL" id="FNCC01000001">
    <property type="protein sequence ID" value="SDF43195.1"/>
    <property type="molecule type" value="Genomic_DNA"/>
</dbReference>
<name>A0A1G7L151_9PSEU</name>
<sequence>MIDRITFPQPDVPRRDGGQWPRDEAEVREHICRSTGLRHDQVTEDADLVALGVDSIFVLRTAALLRRNGVRVGSSELAARPTPAAWWELVLRNRREDRARESAPVVVDESAPFPLATMQHAFWLGRSPGQELGGVAAHFCTELETRPGEGVDPERLGRALRAVVERHGMLRVLVGPDGTQRIGENGGSGLTVHDLRDLPDDEVQARLARIRERLANRAGDLAAGEVFEIELSSLPSGASRLHLNLEMVAADALSLRTVLADLAHLYRTPDDPLPPLRFSYPRYLAERAASRRDARERARAWWADRLPGLPGPPALPVGTEDTGGFTRRHHWFSGDDVLRLRERAAAHSLTPAAVLAAVFAETIAAWSSTDRFLLNLPVFYREPLHEDVDGLVGDFSSSVLLDVDMSAPLSFAQRAHDLQSRLRETLGHAEYTGVEVLRDLSRLNGGERVLAPVVHTSALGLGELFGREVRRCFGEPCWVGSQAPQVWLDAQVTEFDGGILANWDAREGLFPPGVLDAMFDAYTGLVRGLLDGGTPWDEAVPSLLPPRQREVREKVNDTAGPPPGAPLHERFFAHALSTPDSPALLWGEDGSLSYGELATRALRVAALLRARGVGAGDSVGITVPKGVDQVVAVLGVLAAGAAYVPSGVDVPPARRAAVHRAAGVRYVLCDRETAAVPAGPEALVLDDSAAFTPLSAPVAVEREAVMYVIFTSGSTGVPKGVEVPHRAVANTVDAVGDLFGVGQEDRTIALSALDFDLSAYDLFAFLGSGGSVVVPDEGLRRDAAAWAELIRHWRVTVVSAVPALLDMLLVAADGPGLGDSLRLVMLGGDRVTPDLPHRLRELVPGCRFAGLGGMTEAAVHATACEVGEADPRWRAVPYGTPLRNVTCRVVDSRGRDCPDWVAGELWVSGAGLAHGYRGDPVRTAEKFVEHDGRRWYRTGDLTRYLPDGTVEFLGRTDHQVKIRGHRIELGEVEAVLTGHPLVDAAVATVVLTASRQLAAAVVAPESLEPAALRTWLAGRVPGYLVPEHLSVVEALPLTPNGKIDRKAVHRALQAGAGRRGSPVSPAPLSPVERAVAEVWRDLLDVEEVGPGDDFFALGGDSLLATSLMSGLGRLGLRGAELADLFTTPVLRDFAARLVAGDARPESVVRPDPGHRYEPFPLTDVQRAFWIGRDGSLPLGGVGSHFYVEFEGADVDLSRVEEAWNRLVARHEMLRAVIAADGTQRILPEVPRYRIRATDAGHRPEATLHRLRTSLSHQLFDTSTWPLFDIRAVHHVSGGRRCTRLHVGLDSIVMDGRSIMVLLAEWARLSADPDAVLPPLGLSYRDYVLQVRPDPERLGQAREYWRGRVRELPPPPALPLAGDPAASGRPTFHRRHHDIGARTWASITARAREHGLTPSAVLLACYAEVLGAWSDQRDLTVTLTLFDRNDVHPDVHHVVGDFASLLLVSHHRDDGEAFAENVRALQEQQGRGLSHREASGIWALRELARRRGTASASVPVVFTSVLGVDVPSELSGPFAEQVYGVTQTPQVWLDNKVARSGGGITVDWDAVEDLFPDGVVDAMFDGYVRLVESLAEADWSAPLPLSLTPDDVTLRNTALEARVADRQEVARPGPSATAVEEAVARVWAEVLGVREVRRSDGFFELGGDSILATRLMVRLGAEGLAGAELARLFTHPVLHEFAATITHGAATAPAVLAADEEHRHDPFPLTDVQAAYWVGRSPDFRLGGIGAQLYVEYEHAELDVPRLERAWNRLVARHEMLRAVVTPDGMQRVLPEVPDYAITVVDGGESPEHVQEQVRELMCHGAVDVESWPLFDIRVMTRANGTARLCVAFDNIAVDGLSILTLLAEWDALYRDPQAALPPIGVSFRDYVLGTVPEPEVLAEALEYWRGRMTGLPPGPELPLRARPAEIVRPRFERRERGLGTARWRAVTERAKAFNVTPSVVLFSCYTLVLGAWSASRDLTVNMTLFDRRDVHPDIGRVVGDFTSLLLVADRPEPGESWLGRVRRLQEQVWRDLGHQQVSGVRVLRELARENARLAEPVPVVFTSMLGVDDALAAAVRWPDRTRSQTPQVWLDHQVIELPDGLLLSWDSVDELFPEGVVDAMFDAYCDLVSWLAEGDWTAEPPDLLPAAQRSVREKVNATTGPEPESTLGGGLLHGAFFEQAAAHPDRVAVVESRGGRLTYGELAHRARHVAGMLADHGVRPGDPVAVTLPKGGDQVAALLGVLAVGAAYVPVSADQPPVRAARMLDRAGAAFLLGDGTPRDGVRSLSIRDAERFAPLEAIGGAPDGLAYVLFTSGSTGEPKGVEIRHRSAVNTVADVCDRYGVGPDDRVLALSAADFDLSVFDLFGLLGSGGTVVLVAEDERRDPQRWLALAREHRVTVWNSVPAVFDMLLTAAETGAGLPDSLRLVLLSGDWVGLDLPARLARQTRCALVALGGATEASIWSNACDAGVADPGWASVPYGFPLRNQRFRVVDEEGRDRPDWVPGELWIGGTGVARGYRGDPELTAARFLDHDGTSWYRTGDVGRYWPDGTLEFLGRRDDQVKIRGHRVEMGEVEAAVSAFPGVRHAVAAAVAGRDGKRLVAFVRAEEDAPLGDLPGFLAERLPGHAIPGVVRVDGFPLTANGKVDRTALAGRLVPAGEPVARESLSGRERVLADLWGELLDRAPGTGHDNFFALGGDSLSATRLVQLVRGRFGVTVSLRDFFADPTVAHLAAAVGHAIGSQDEEEGSL</sequence>
<evidence type="ECO:0000256" key="1">
    <source>
        <dbReference type="ARBA" id="ARBA00001957"/>
    </source>
</evidence>
<dbReference type="InterPro" id="IPR029058">
    <property type="entry name" value="AB_hydrolase_fold"/>
</dbReference>
<dbReference type="CDD" id="cd19535">
    <property type="entry name" value="Cyc_NRPS"/>
    <property type="match status" value="3"/>
</dbReference>
<feature type="domain" description="Carrier" evidence="10">
    <location>
        <begin position="1613"/>
        <end position="1688"/>
    </location>
</feature>
<accession>A0A1G7L151</accession>
<dbReference type="STRING" id="200378.SAMN05216553_101610"/>
<dbReference type="FunFam" id="3.40.50.12780:FF:000012">
    <property type="entry name" value="Non-ribosomal peptide synthetase"/>
    <property type="match status" value="2"/>
</dbReference>
<keyword evidence="5" id="KW-0596">Phosphopantetheine</keyword>
<evidence type="ECO:0000256" key="2">
    <source>
        <dbReference type="ARBA" id="ARBA00005102"/>
    </source>
</evidence>
<evidence type="ECO:0000256" key="9">
    <source>
        <dbReference type="SAM" id="MobiDB-lite"/>
    </source>
</evidence>
<feature type="compositionally biased region" description="Basic and acidic residues" evidence="9">
    <location>
        <begin position="12"/>
        <end position="22"/>
    </location>
</feature>
<protein>
    <recommendedName>
        <fullName evidence="4">Phenyloxazoline synthase MbtB</fullName>
    </recommendedName>
    <alternativeName>
        <fullName evidence="8">Mycobactin synthetase protein B</fullName>
    </alternativeName>
</protein>
<dbReference type="GO" id="GO:0031177">
    <property type="term" value="F:phosphopantetheine binding"/>
    <property type="evidence" value="ECO:0007669"/>
    <property type="project" value="InterPro"/>
</dbReference>
<dbReference type="Gene3D" id="3.30.300.30">
    <property type="match status" value="2"/>
</dbReference>
<proteinExistence type="inferred from homology"/>
<keyword evidence="6" id="KW-0597">Phosphoprotein</keyword>
<dbReference type="SMART" id="SM00823">
    <property type="entry name" value="PKS_PP"/>
    <property type="match status" value="2"/>
</dbReference>
<evidence type="ECO:0000313" key="11">
    <source>
        <dbReference type="EMBL" id="SDF43195.1"/>
    </source>
</evidence>
<keyword evidence="12" id="KW-1185">Reference proteome</keyword>
<comment type="pathway">
    <text evidence="2">Siderophore biosynthesis; mycobactin biosynthesis.</text>
</comment>
<evidence type="ECO:0000256" key="6">
    <source>
        <dbReference type="ARBA" id="ARBA00022553"/>
    </source>
</evidence>
<dbReference type="GO" id="GO:0016874">
    <property type="term" value="F:ligase activity"/>
    <property type="evidence" value="ECO:0007669"/>
    <property type="project" value="UniProtKB-KW"/>
</dbReference>
<dbReference type="InterPro" id="IPR045851">
    <property type="entry name" value="AMP-bd_C_sf"/>
</dbReference>
<dbReference type="SUPFAM" id="SSF56801">
    <property type="entry name" value="Acetyl-CoA synthetase-like"/>
    <property type="match status" value="2"/>
</dbReference>
<dbReference type="Gene3D" id="3.30.559.10">
    <property type="entry name" value="Chloramphenicol acetyltransferase-like domain"/>
    <property type="match status" value="3"/>
</dbReference>
<evidence type="ECO:0000256" key="4">
    <source>
        <dbReference type="ARBA" id="ARBA00016743"/>
    </source>
</evidence>
<dbReference type="InterPro" id="IPR001242">
    <property type="entry name" value="Condensation_dom"/>
</dbReference>
<feature type="region of interest" description="Disordered" evidence="9">
    <location>
        <begin position="1"/>
        <end position="22"/>
    </location>
</feature>
<gene>
    <name evidence="11" type="ORF">SAMN05216553_101610</name>
</gene>
<dbReference type="Pfam" id="PF13193">
    <property type="entry name" value="AMP-binding_C"/>
    <property type="match status" value="2"/>
</dbReference>
<dbReference type="InterPro" id="IPR057737">
    <property type="entry name" value="Condensation_MtbB-like"/>
</dbReference>
<dbReference type="PROSITE" id="PS00455">
    <property type="entry name" value="AMP_BINDING"/>
    <property type="match status" value="2"/>
</dbReference>
<dbReference type="CDD" id="cd12114">
    <property type="entry name" value="A_NRPS_TlmIV_like"/>
    <property type="match status" value="1"/>
</dbReference>
<dbReference type="SUPFAM" id="SSF52777">
    <property type="entry name" value="CoA-dependent acyltransferases"/>
    <property type="match status" value="6"/>
</dbReference>
<dbReference type="PANTHER" id="PTHR45527">
    <property type="entry name" value="NONRIBOSOMAL PEPTIDE SYNTHETASE"/>
    <property type="match status" value="1"/>
</dbReference>
<dbReference type="InterPro" id="IPR006162">
    <property type="entry name" value="Ppantetheine_attach_site"/>
</dbReference>
<evidence type="ECO:0000256" key="3">
    <source>
        <dbReference type="ARBA" id="ARBA00007380"/>
    </source>
</evidence>
<dbReference type="GO" id="GO:0005737">
    <property type="term" value="C:cytoplasm"/>
    <property type="evidence" value="ECO:0007669"/>
    <property type="project" value="TreeGrafter"/>
</dbReference>
<dbReference type="Pfam" id="PF00668">
    <property type="entry name" value="Condensation"/>
    <property type="match status" value="3"/>
</dbReference>
<dbReference type="InterPro" id="IPR020845">
    <property type="entry name" value="AMP-binding_CS"/>
</dbReference>
<dbReference type="NCBIfam" id="TIGR01733">
    <property type="entry name" value="AA-adenyl-dom"/>
    <property type="match status" value="2"/>
</dbReference>